<keyword evidence="4" id="KW-1133">Transmembrane helix</keyword>
<proteinExistence type="predicted"/>
<feature type="region of interest" description="Disordered" evidence="3">
    <location>
        <begin position="43"/>
        <end position="79"/>
    </location>
</feature>
<evidence type="ECO:0000259" key="5">
    <source>
        <dbReference type="PROSITE" id="PS51253"/>
    </source>
</evidence>
<feature type="compositionally biased region" description="Basic and acidic residues" evidence="3">
    <location>
        <begin position="349"/>
        <end position="364"/>
    </location>
</feature>
<dbReference type="VEuPathDB" id="CryptoDB:Vbra_17660"/>
<keyword evidence="4" id="KW-0812">Transmembrane</keyword>
<evidence type="ECO:0000256" key="4">
    <source>
        <dbReference type="SAM" id="Phobius"/>
    </source>
</evidence>
<dbReference type="OrthoDB" id="125347at2759"/>
<dbReference type="InterPro" id="IPR009057">
    <property type="entry name" value="Homeodomain-like_sf"/>
</dbReference>
<dbReference type="PhylomeDB" id="A0A0G4GF75"/>
<dbReference type="GO" id="GO:0003677">
    <property type="term" value="F:DNA binding"/>
    <property type="evidence" value="ECO:0007669"/>
    <property type="project" value="UniProtKB-KW"/>
</dbReference>
<keyword evidence="2" id="KW-0175">Coiled coil</keyword>
<feature type="compositionally biased region" description="Polar residues" evidence="3">
    <location>
        <begin position="325"/>
        <end position="345"/>
    </location>
</feature>
<dbReference type="InParanoid" id="A0A0G4GF75"/>
<feature type="region of interest" description="Disordered" evidence="3">
    <location>
        <begin position="309"/>
        <end position="415"/>
    </location>
</feature>
<evidence type="ECO:0000256" key="3">
    <source>
        <dbReference type="SAM" id="MobiDB-lite"/>
    </source>
</evidence>
<dbReference type="SMART" id="SM00674">
    <property type="entry name" value="CENPB"/>
    <property type="match status" value="1"/>
</dbReference>
<name>A0A0G4GF75_VITBC</name>
<dbReference type="PROSITE" id="PS51253">
    <property type="entry name" value="HTH_CENPB"/>
    <property type="match status" value="1"/>
</dbReference>
<sequence length="548" mass="59931">MSDWGSYGPQEDGMNALPFAEEHYRTSQVHRAPAWVARYGEQGADAHDEPHDQTCADASPLDGPPATSGQHPSPHMSGPFMPPFLAVDQEYTAQLYYGVESSARQHGASPPASVPLTRQATTQASHQMSNKRANEVSLGERLQLDDEFKRRKSAGETISMAKFEKEKGLLPGRYKQWHAQLEKQRKTGVPLTDSTKKRIRPPKYPQIEDDMRQWLGGHDPTNVRTKDIREQAMKIATQLGVEDFSASDRWIAAFRKRWQPPVPPSESSAATAAAAAASGTDSIDALTGQEVDESAAALEADRFIGPIIDSNRQNTTCSPDDGADQLSQTSEQNTMSEPTSESQLTYERPPAEIHNEECNHREGPPSELLSVSSAESVGSTQEDDGIALHRPASPLRRPSTSIAQSRRNRAAAAATAQAKTKRVKAGQMLSFGNVLITAFSVFGILTWIRILLCISALPSRGLVDGGVGGELSLQRQALQASQQSLEQERKNLTDILASISDLQQSLKRLRLMLIKCISLAIQLDALDQMPSYASGIYSKWPNKGPIFV</sequence>
<feature type="coiled-coil region" evidence="2">
    <location>
        <begin position="475"/>
        <end position="505"/>
    </location>
</feature>
<accession>A0A0G4GF75</accession>
<gene>
    <name evidence="6" type="ORF">Vbra_17660</name>
</gene>
<organism evidence="6 7">
    <name type="scientific">Vitrella brassicaformis (strain CCMP3155)</name>
    <dbReference type="NCBI Taxonomy" id="1169540"/>
    <lineage>
        <taxon>Eukaryota</taxon>
        <taxon>Sar</taxon>
        <taxon>Alveolata</taxon>
        <taxon>Colpodellida</taxon>
        <taxon>Vitrellaceae</taxon>
        <taxon>Vitrella</taxon>
    </lineage>
</organism>
<keyword evidence="4" id="KW-0472">Membrane</keyword>
<dbReference type="Proteomes" id="UP000041254">
    <property type="component" value="Unassembled WGS sequence"/>
</dbReference>
<evidence type="ECO:0000256" key="1">
    <source>
        <dbReference type="ARBA" id="ARBA00023125"/>
    </source>
</evidence>
<dbReference type="SUPFAM" id="SSF46689">
    <property type="entry name" value="Homeodomain-like"/>
    <property type="match status" value="1"/>
</dbReference>
<evidence type="ECO:0000313" key="6">
    <source>
        <dbReference type="EMBL" id="CEM28176.1"/>
    </source>
</evidence>
<keyword evidence="7" id="KW-1185">Reference proteome</keyword>
<feature type="compositionally biased region" description="Low complexity" evidence="3">
    <location>
        <begin position="366"/>
        <end position="379"/>
    </location>
</feature>
<feature type="domain" description="HTH CENPB-type" evidence="5">
    <location>
        <begin position="195"/>
        <end position="264"/>
    </location>
</feature>
<feature type="transmembrane region" description="Helical" evidence="4">
    <location>
        <begin position="428"/>
        <end position="452"/>
    </location>
</feature>
<dbReference type="Gene3D" id="1.10.10.60">
    <property type="entry name" value="Homeodomain-like"/>
    <property type="match status" value="1"/>
</dbReference>
<dbReference type="AlphaFoldDB" id="A0A0G4GF75"/>
<keyword evidence="1" id="KW-0238">DNA-binding</keyword>
<evidence type="ECO:0000313" key="7">
    <source>
        <dbReference type="Proteomes" id="UP000041254"/>
    </source>
</evidence>
<protein>
    <recommendedName>
        <fullName evidence="5">HTH CENPB-type domain-containing protein</fullName>
    </recommendedName>
</protein>
<feature type="region of interest" description="Disordered" evidence="3">
    <location>
        <begin position="182"/>
        <end position="202"/>
    </location>
</feature>
<evidence type="ECO:0000256" key="2">
    <source>
        <dbReference type="SAM" id="Coils"/>
    </source>
</evidence>
<dbReference type="Pfam" id="PF03221">
    <property type="entry name" value="HTH_Tnp_Tc5"/>
    <property type="match status" value="1"/>
</dbReference>
<feature type="compositionally biased region" description="Basic and acidic residues" evidence="3">
    <location>
        <begin position="44"/>
        <end position="54"/>
    </location>
</feature>
<reference evidence="6 7" key="1">
    <citation type="submission" date="2014-11" db="EMBL/GenBank/DDBJ databases">
        <authorList>
            <person name="Zhu J."/>
            <person name="Qi W."/>
            <person name="Song R."/>
        </authorList>
    </citation>
    <scope>NUCLEOTIDE SEQUENCE [LARGE SCALE GENOMIC DNA]</scope>
</reference>
<dbReference type="InterPro" id="IPR006600">
    <property type="entry name" value="HTH_CenpB_DNA-bd_dom"/>
</dbReference>
<dbReference type="EMBL" id="CDMY01000646">
    <property type="protein sequence ID" value="CEM28176.1"/>
    <property type="molecule type" value="Genomic_DNA"/>
</dbReference>